<dbReference type="GO" id="GO:0045087">
    <property type="term" value="P:innate immune response"/>
    <property type="evidence" value="ECO:0007669"/>
    <property type="project" value="InterPro"/>
</dbReference>
<evidence type="ECO:0000313" key="9">
    <source>
        <dbReference type="EMBL" id="KAG6776767.1"/>
    </source>
</evidence>
<sequence>MNTLLLVNEFIENGNLSQHLRSDSGKVPLPWSARVRIALNLARGLEYIHEHTVPVYIHHDVKSANILIDKNFRGKFEDVLRQPDDPRENLPKLVDPRLGDDYPLDSVCKMALLARACTHTGNSSTKTKHEISCGSTCDTFIHTRMKVSMFS</sequence>
<dbReference type="InterPro" id="IPR001245">
    <property type="entry name" value="Ser-Thr/Tyr_kinase_cat_dom"/>
</dbReference>
<comment type="caution">
    <text evidence="9">The sequence shown here is derived from an EMBL/GenBank/DDBJ whole genome shotgun (WGS) entry which is preliminary data.</text>
</comment>
<evidence type="ECO:0000256" key="2">
    <source>
        <dbReference type="ARBA" id="ARBA00022475"/>
    </source>
</evidence>
<dbReference type="InterPro" id="IPR000719">
    <property type="entry name" value="Prot_kinase_dom"/>
</dbReference>
<dbReference type="PROSITE" id="PS00108">
    <property type="entry name" value="PROTEIN_KINASE_ST"/>
    <property type="match status" value="1"/>
</dbReference>
<keyword evidence="5" id="KW-1133">Transmembrane helix</keyword>
<evidence type="ECO:0000256" key="5">
    <source>
        <dbReference type="ARBA" id="ARBA00022989"/>
    </source>
</evidence>
<evidence type="ECO:0000256" key="1">
    <source>
        <dbReference type="ARBA" id="ARBA00004162"/>
    </source>
</evidence>
<gene>
    <name evidence="9" type="ORF">POTOM_016555</name>
</gene>
<keyword evidence="10" id="KW-1185">Reference proteome</keyword>
<evidence type="ECO:0000256" key="6">
    <source>
        <dbReference type="ARBA" id="ARBA00023136"/>
    </source>
</evidence>
<dbReference type="GO" id="GO:0019199">
    <property type="term" value="F:transmembrane receptor protein kinase activity"/>
    <property type="evidence" value="ECO:0007669"/>
    <property type="project" value="InterPro"/>
</dbReference>
<evidence type="ECO:0000313" key="10">
    <source>
        <dbReference type="Proteomes" id="UP000886885"/>
    </source>
</evidence>
<evidence type="ECO:0000256" key="3">
    <source>
        <dbReference type="ARBA" id="ARBA00022692"/>
    </source>
</evidence>
<keyword evidence="2" id="KW-1003">Cell membrane</keyword>
<evidence type="ECO:0000256" key="7">
    <source>
        <dbReference type="ARBA" id="ARBA00023157"/>
    </source>
</evidence>
<dbReference type="PANTHER" id="PTHR46204:SF2">
    <property type="entry name" value="CHITIN ELICITOR RECEPTOR KINASE 1"/>
    <property type="match status" value="1"/>
</dbReference>
<dbReference type="InterPro" id="IPR044812">
    <property type="entry name" value="CERK1/LYK3-like"/>
</dbReference>
<dbReference type="InterPro" id="IPR008271">
    <property type="entry name" value="Ser/Thr_kinase_AS"/>
</dbReference>
<dbReference type="OrthoDB" id="4062651at2759"/>
<evidence type="ECO:0000256" key="4">
    <source>
        <dbReference type="ARBA" id="ARBA00022729"/>
    </source>
</evidence>
<dbReference type="Proteomes" id="UP000886885">
    <property type="component" value="Chromosome 4D"/>
</dbReference>
<keyword evidence="6" id="KW-0472">Membrane</keyword>
<reference evidence="9" key="1">
    <citation type="journal article" date="2020" name="bioRxiv">
        <title>Hybrid origin of Populus tomentosa Carr. identified through genome sequencing and phylogenomic analysis.</title>
        <authorList>
            <person name="An X."/>
            <person name="Gao K."/>
            <person name="Chen Z."/>
            <person name="Li J."/>
            <person name="Yang X."/>
            <person name="Yang X."/>
            <person name="Zhou J."/>
            <person name="Guo T."/>
            <person name="Zhao T."/>
            <person name="Huang S."/>
            <person name="Miao D."/>
            <person name="Khan W.U."/>
            <person name="Rao P."/>
            <person name="Ye M."/>
            <person name="Lei B."/>
            <person name="Liao W."/>
            <person name="Wang J."/>
            <person name="Ji L."/>
            <person name="Li Y."/>
            <person name="Guo B."/>
            <person name="Mustafa N.S."/>
            <person name="Li S."/>
            <person name="Yun Q."/>
            <person name="Keller S.R."/>
            <person name="Mao J."/>
            <person name="Zhang R."/>
            <person name="Strauss S.H."/>
        </authorList>
    </citation>
    <scope>NUCLEOTIDE SEQUENCE</scope>
    <source>
        <strain evidence="9">GM15</strain>
        <tissue evidence="9">Leaf</tissue>
    </source>
</reference>
<dbReference type="GO" id="GO:0005886">
    <property type="term" value="C:plasma membrane"/>
    <property type="evidence" value="ECO:0007669"/>
    <property type="project" value="UniProtKB-SubCell"/>
</dbReference>
<dbReference type="EMBL" id="JAAWWB010000008">
    <property type="protein sequence ID" value="KAG6776767.1"/>
    <property type="molecule type" value="Genomic_DNA"/>
</dbReference>
<dbReference type="GO" id="GO:0005524">
    <property type="term" value="F:ATP binding"/>
    <property type="evidence" value="ECO:0007669"/>
    <property type="project" value="InterPro"/>
</dbReference>
<dbReference type="AlphaFoldDB" id="A0A8X8D3Y3"/>
<protein>
    <recommendedName>
        <fullName evidence="8">Protein kinase domain-containing protein</fullName>
    </recommendedName>
</protein>
<dbReference type="Pfam" id="PF07714">
    <property type="entry name" value="PK_Tyr_Ser-Thr"/>
    <property type="match status" value="1"/>
</dbReference>
<organism evidence="9 10">
    <name type="scientific">Populus tomentosa</name>
    <name type="common">Chinese white poplar</name>
    <dbReference type="NCBI Taxonomy" id="118781"/>
    <lineage>
        <taxon>Eukaryota</taxon>
        <taxon>Viridiplantae</taxon>
        <taxon>Streptophyta</taxon>
        <taxon>Embryophyta</taxon>
        <taxon>Tracheophyta</taxon>
        <taxon>Spermatophyta</taxon>
        <taxon>Magnoliopsida</taxon>
        <taxon>eudicotyledons</taxon>
        <taxon>Gunneridae</taxon>
        <taxon>Pentapetalae</taxon>
        <taxon>rosids</taxon>
        <taxon>fabids</taxon>
        <taxon>Malpighiales</taxon>
        <taxon>Salicaceae</taxon>
        <taxon>Saliceae</taxon>
        <taxon>Populus</taxon>
    </lineage>
</organism>
<keyword evidence="7" id="KW-1015">Disulfide bond</keyword>
<dbReference type="PANTHER" id="PTHR46204">
    <property type="entry name" value="CHITIN ELICITOR RECEPTOR KINASE 1-RELATED"/>
    <property type="match status" value="1"/>
</dbReference>
<keyword evidence="4" id="KW-0732">Signal</keyword>
<accession>A0A8X8D3Y3</accession>
<keyword evidence="3" id="KW-0812">Transmembrane</keyword>
<dbReference type="PROSITE" id="PS50011">
    <property type="entry name" value="PROTEIN_KINASE_DOM"/>
    <property type="match status" value="1"/>
</dbReference>
<name>A0A8X8D3Y3_POPTO</name>
<feature type="domain" description="Protein kinase" evidence="8">
    <location>
        <begin position="1"/>
        <end position="151"/>
    </location>
</feature>
<comment type="subcellular location">
    <subcellularLocation>
        <location evidence="1">Cell membrane</location>
        <topology evidence="1">Single-pass membrane protein</topology>
    </subcellularLocation>
</comment>
<proteinExistence type="predicted"/>
<evidence type="ECO:0000259" key="8">
    <source>
        <dbReference type="PROSITE" id="PS50011"/>
    </source>
</evidence>